<dbReference type="Pfam" id="PF12158">
    <property type="entry name" value="DUF3592"/>
    <property type="match status" value="1"/>
</dbReference>
<sequence length="139" mass="15017">MPVWLFGLMALGFGAAFCAVGVHRYRAGRAFMASAHRVAGVVAGVHRVDRTDTSEFFPVLRFRTLEGAEIETVGQTRGGSFELTRLKGRQVAVFYDPRNPRAARMDTSSGRGTASSVGMVAFGFFLVLLGVGLLFASRL</sequence>
<keyword evidence="1" id="KW-0812">Transmembrane</keyword>
<proteinExistence type="predicted"/>
<dbReference type="AlphaFoldDB" id="A0A238WLJ3"/>
<keyword evidence="1" id="KW-0472">Membrane</keyword>
<dbReference type="OrthoDB" id="4212335at2"/>
<gene>
    <name evidence="3" type="ORF">SAMN06265355_10322</name>
</gene>
<feature type="transmembrane region" description="Helical" evidence="1">
    <location>
        <begin position="114"/>
        <end position="136"/>
    </location>
</feature>
<evidence type="ECO:0000313" key="3">
    <source>
        <dbReference type="EMBL" id="SNR47231.1"/>
    </source>
</evidence>
<name>A0A238WLJ3_9ACTN</name>
<organism evidence="3 4">
    <name type="scientific">Actinomadura mexicana</name>
    <dbReference type="NCBI Taxonomy" id="134959"/>
    <lineage>
        <taxon>Bacteria</taxon>
        <taxon>Bacillati</taxon>
        <taxon>Actinomycetota</taxon>
        <taxon>Actinomycetes</taxon>
        <taxon>Streptosporangiales</taxon>
        <taxon>Thermomonosporaceae</taxon>
        <taxon>Actinomadura</taxon>
    </lineage>
</organism>
<keyword evidence="1" id="KW-1133">Transmembrane helix</keyword>
<evidence type="ECO:0000256" key="1">
    <source>
        <dbReference type="SAM" id="Phobius"/>
    </source>
</evidence>
<protein>
    <recommendedName>
        <fullName evidence="2">DUF3592 domain-containing protein</fullName>
    </recommendedName>
</protein>
<accession>A0A238WLJ3</accession>
<reference evidence="4" key="1">
    <citation type="submission" date="2017-06" db="EMBL/GenBank/DDBJ databases">
        <authorList>
            <person name="Varghese N."/>
            <person name="Submissions S."/>
        </authorList>
    </citation>
    <scope>NUCLEOTIDE SEQUENCE [LARGE SCALE GENOMIC DNA]</scope>
    <source>
        <strain evidence="4">DSM 44485</strain>
    </source>
</reference>
<dbReference type="EMBL" id="FZNP01000003">
    <property type="protein sequence ID" value="SNR47231.1"/>
    <property type="molecule type" value="Genomic_DNA"/>
</dbReference>
<dbReference type="InterPro" id="IPR021994">
    <property type="entry name" value="DUF3592"/>
</dbReference>
<evidence type="ECO:0000259" key="2">
    <source>
        <dbReference type="Pfam" id="PF12158"/>
    </source>
</evidence>
<feature type="domain" description="DUF3592" evidence="2">
    <location>
        <begin position="40"/>
        <end position="108"/>
    </location>
</feature>
<dbReference type="RefSeq" id="WP_143226976.1">
    <property type="nucleotide sequence ID" value="NZ_FZNP01000003.1"/>
</dbReference>
<dbReference type="Proteomes" id="UP000198420">
    <property type="component" value="Unassembled WGS sequence"/>
</dbReference>
<keyword evidence="4" id="KW-1185">Reference proteome</keyword>
<evidence type="ECO:0000313" key="4">
    <source>
        <dbReference type="Proteomes" id="UP000198420"/>
    </source>
</evidence>